<dbReference type="AlphaFoldDB" id="A0A7X6KTW4"/>
<proteinExistence type="predicted"/>
<dbReference type="RefSeq" id="WP_168629286.1">
    <property type="nucleotide sequence ID" value="NZ_BONL01000033.1"/>
</dbReference>
<protein>
    <submittedName>
        <fullName evidence="1">Uncharacterized protein</fullName>
    </submittedName>
</protein>
<evidence type="ECO:0000313" key="1">
    <source>
        <dbReference type="EMBL" id="NKY22184.1"/>
    </source>
</evidence>
<dbReference type="Proteomes" id="UP000581206">
    <property type="component" value="Unassembled WGS sequence"/>
</dbReference>
<accession>A0A7X6KTW4</accession>
<comment type="caution">
    <text evidence="1">The sequence shown here is derived from an EMBL/GenBank/DDBJ whole genome shotgun (WGS) entry which is preliminary data.</text>
</comment>
<organism evidence="1 2">
    <name type="scientific">Cellulomonas denverensis</name>
    <dbReference type="NCBI Taxonomy" id="264297"/>
    <lineage>
        <taxon>Bacteria</taxon>
        <taxon>Bacillati</taxon>
        <taxon>Actinomycetota</taxon>
        <taxon>Actinomycetes</taxon>
        <taxon>Micrococcales</taxon>
        <taxon>Cellulomonadaceae</taxon>
        <taxon>Cellulomonas</taxon>
    </lineage>
</organism>
<name>A0A7X6KTW4_9CELL</name>
<sequence length="110" mass="11604">MSAPITEWLDAAQETAADATPGPWGYDIRISGAAWVNTPGTRLPRAIAALRAVLELHVPGTALGVAVCMTCSQVKTDDEWDDPLDAPIPSWLPFPCPTVRAIATALGVQP</sequence>
<dbReference type="EMBL" id="JAAXOX010000002">
    <property type="protein sequence ID" value="NKY22184.1"/>
    <property type="molecule type" value="Genomic_DNA"/>
</dbReference>
<gene>
    <name evidence="1" type="ORF">HGA03_05835</name>
</gene>
<reference evidence="1 2" key="1">
    <citation type="submission" date="2020-04" db="EMBL/GenBank/DDBJ databases">
        <title>MicrobeNet Type strains.</title>
        <authorList>
            <person name="Nicholson A.C."/>
        </authorList>
    </citation>
    <scope>NUCLEOTIDE SEQUENCE [LARGE SCALE GENOMIC DNA]</scope>
    <source>
        <strain evidence="1 2">ATCC BAA-788</strain>
    </source>
</reference>
<evidence type="ECO:0000313" key="2">
    <source>
        <dbReference type="Proteomes" id="UP000581206"/>
    </source>
</evidence>
<keyword evidence="2" id="KW-1185">Reference proteome</keyword>